<proteinExistence type="predicted"/>
<evidence type="ECO:0000313" key="2">
    <source>
        <dbReference type="Proteomes" id="UP001064896"/>
    </source>
</evidence>
<sequence>MESDPIGLDGGVNTFGYVRGNPLKYYDPLGLAELSLSPIGYGLTVAAGWGQGKSYGVDASVCLSISMSGVKASLQVTPLDNVFGAYVGYGAQYGGGYGDNIAKGANISGSNSSYIGGQAAFRNGGGLGVNYGKGGVSVGGAGARLPTTGMGAYVGSGTSSTVDVSVGWK</sequence>
<dbReference type="Gene3D" id="2.180.10.10">
    <property type="entry name" value="RHS repeat-associated core"/>
    <property type="match status" value="1"/>
</dbReference>
<name>A0ABN6BW86_9PSED</name>
<gene>
    <name evidence="1" type="ORF">PSm6_45220</name>
</gene>
<dbReference type="Proteomes" id="UP001064896">
    <property type="component" value="Chromosome"/>
</dbReference>
<accession>A0ABN6BW86</accession>
<reference evidence="1" key="1">
    <citation type="submission" date="2020-05" db="EMBL/GenBank/DDBJ databases">
        <title>Complete genome sequence of Pseudomonas sp. Sm006.</title>
        <authorList>
            <person name="Takeuchi K."/>
            <person name="Someya N."/>
        </authorList>
    </citation>
    <scope>NUCLEOTIDE SEQUENCE</scope>
    <source>
        <strain evidence="1">Sm006</strain>
    </source>
</reference>
<keyword evidence="2" id="KW-1185">Reference proteome</keyword>
<dbReference type="EMBL" id="AP023081">
    <property type="protein sequence ID" value="BCD88115.1"/>
    <property type="molecule type" value="Genomic_DNA"/>
</dbReference>
<organism evidence="1 2">
    <name type="scientific">Pseudomonas solani</name>
    <dbReference type="NCBI Taxonomy" id="2731552"/>
    <lineage>
        <taxon>Bacteria</taxon>
        <taxon>Pseudomonadati</taxon>
        <taxon>Pseudomonadota</taxon>
        <taxon>Gammaproteobacteria</taxon>
        <taxon>Pseudomonadales</taxon>
        <taxon>Pseudomonadaceae</taxon>
        <taxon>Pseudomonas</taxon>
    </lineage>
</organism>
<protein>
    <recommendedName>
        <fullName evidence="3">RHS repeat-associated core domain-containing protein</fullName>
    </recommendedName>
</protein>
<evidence type="ECO:0000313" key="1">
    <source>
        <dbReference type="EMBL" id="BCD88115.1"/>
    </source>
</evidence>
<evidence type="ECO:0008006" key="3">
    <source>
        <dbReference type="Google" id="ProtNLM"/>
    </source>
</evidence>